<reference evidence="6 7" key="1">
    <citation type="submission" date="2018-10" db="EMBL/GenBank/DDBJ databases">
        <title>Sinomicrobium pectinilyticum sp. nov., a pectinase-producing bacterium isolated from alkaline and saline soil, and emended description of the genus Sinomicrobium.</title>
        <authorList>
            <person name="Cheng B."/>
            <person name="Li C."/>
            <person name="Lai Q."/>
            <person name="Du M."/>
            <person name="Shao Z."/>
            <person name="Xu P."/>
            <person name="Yang C."/>
        </authorList>
    </citation>
    <scope>NUCLEOTIDE SEQUENCE [LARGE SCALE GENOMIC DNA]</scope>
    <source>
        <strain evidence="6 7">5DNS001</strain>
    </source>
</reference>
<dbReference type="PANTHER" id="PTHR43095">
    <property type="entry name" value="SUGAR KINASE"/>
    <property type="match status" value="1"/>
</dbReference>
<organism evidence="6 7">
    <name type="scientific">Sinomicrobium pectinilyticum</name>
    <dbReference type="NCBI Taxonomy" id="1084421"/>
    <lineage>
        <taxon>Bacteria</taxon>
        <taxon>Pseudomonadati</taxon>
        <taxon>Bacteroidota</taxon>
        <taxon>Flavobacteriia</taxon>
        <taxon>Flavobacteriales</taxon>
        <taxon>Flavobacteriaceae</taxon>
        <taxon>Sinomicrobium</taxon>
    </lineage>
</organism>
<evidence type="ECO:0000259" key="5">
    <source>
        <dbReference type="Pfam" id="PF02782"/>
    </source>
</evidence>
<dbReference type="PIRSF" id="PIRSF000538">
    <property type="entry name" value="GlpK"/>
    <property type="match status" value="1"/>
</dbReference>
<feature type="domain" description="Carbohydrate kinase FGGY C-terminal" evidence="5">
    <location>
        <begin position="260"/>
        <end position="449"/>
    </location>
</feature>
<sequence length="498" mass="54306">MYWIGYDVGSSSIKASLVEAGSGRVVGITQQPDKEMPITSIEPGWGEQNPEMWWDNLCKATAKLIKQTKTDPLKIAGIGISYQMHGLVLVDKELEVLRDSIIWCDSRAVDAGNRLLEKAGEDKCLDRLLNSPGNFTLSKLKWVKENEPHIYEKIYKFLLPGDYIALKITGKCTTTPSGLSEGITWDFKDNKPALWLLEEAGIDTSVLPEVVPTFSEQGRLTGQASEELGLKTGIPLLYRAGDQPNNALSLNVFNPGEIAATGGTSGVVYAISDVTHTTEGTRINNFAHVNHKPELPRIGKLLNINGAGILYRWMKEQISGGTLSYNEMNQMAATVPVGAAGLRILPFGNGSERMLNNANIGAGIQNLNFNIHGQHHLYRAALEGIAFSFVYGIGVLENDGVELTAIKAGGDNLFRSGLFSRTIATLTDREIHIVDTTGAVGAARAAGYSYGDFDSFGDTFSGDEYIATHTPLKDKGAYRQAYESWKEALLKAQQQFRA</sequence>
<dbReference type="InterPro" id="IPR000577">
    <property type="entry name" value="Carb_kinase_FGGY"/>
</dbReference>
<dbReference type="Pfam" id="PF00370">
    <property type="entry name" value="FGGY_N"/>
    <property type="match status" value="1"/>
</dbReference>
<dbReference type="AlphaFoldDB" id="A0A3N0EAW6"/>
<name>A0A3N0EAW6_SINP1</name>
<dbReference type="InterPro" id="IPR043129">
    <property type="entry name" value="ATPase_NBD"/>
</dbReference>
<dbReference type="InterPro" id="IPR018485">
    <property type="entry name" value="FGGY_C"/>
</dbReference>
<dbReference type="CDD" id="cd07809">
    <property type="entry name" value="ASKHA_NBD_FGGY_BaXK-like"/>
    <property type="match status" value="1"/>
</dbReference>
<dbReference type="Proteomes" id="UP000267469">
    <property type="component" value="Unassembled WGS sequence"/>
</dbReference>
<evidence type="ECO:0000259" key="4">
    <source>
        <dbReference type="Pfam" id="PF00370"/>
    </source>
</evidence>
<comment type="similarity">
    <text evidence="1">Belongs to the FGGY kinase family.</text>
</comment>
<dbReference type="GO" id="GO:0016301">
    <property type="term" value="F:kinase activity"/>
    <property type="evidence" value="ECO:0007669"/>
    <property type="project" value="UniProtKB-KW"/>
</dbReference>
<gene>
    <name evidence="6" type="ORF">ED312_13160</name>
</gene>
<evidence type="ECO:0000256" key="2">
    <source>
        <dbReference type="ARBA" id="ARBA00022679"/>
    </source>
</evidence>
<evidence type="ECO:0000313" key="6">
    <source>
        <dbReference type="EMBL" id="RNL84924.1"/>
    </source>
</evidence>
<dbReference type="OrthoDB" id="9805576at2"/>
<dbReference type="InterPro" id="IPR050406">
    <property type="entry name" value="FGGY_Carb_Kinase"/>
</dbReference>
<dbReference type="PANTHER" id="PTHR43095:SF5">
    <property type="entry name" value="XYLULOSE KINASE"/>
    <property type="match status" value="1"/>
</dbReference>
<comment type="caution">
    <text evidence="6">The sequence shown here is derived from an EMBL/GenBank/DDBJ whole genome shotgun (WGS) entry which is preliminary data.</text>
</comment>
<dbReference type="InterPro" id="IPR018484">
    <property type="entry name" value="FGGY_N"/>
</dbReference>
<evidence type="ECO:0000313" key="7">
    <source>
        <dbReference type="Proteomes" id="UP000267469"/>
    </source>
</evidence>
<evidence type="ECO:0000256" key="3">
    <source>
        <dbReference type="ARBA" id="ARBA00022777"/>
    </source>
</evidence>
<keyword evidence="3 6" id="KW-0418">Kinase</keyword>
<dbReference type="RefSeq" id="WP_123216475.1">
    <property type="nucleotide sequence ID" value="NZ_RJTM01000093.1"/>
</dbReference>
<dbReference type="Pfam" id="PF02782">
    <property type="entry name" value="FGGY_C"/>
    <property type="match status" value="1"/>
</dbReference>
<protein>
    <submittedName>
        <fullName evidence="6">Carbohydrate kinase</fullName>
    </submittedName>
</protein>
<evidence type="ECO:0000256" key="1">
    <source>
        <dbReference type="ARBA" id="ARBA00009156"/>
    </source>
</evidence>
<proteinExistence type="inferred from homology"/>
<dbReference type="Gene3D" id="3.30.420.40">
    <property type="match status" value="2"/>
</dbReference>
<feature type="domain" description="Carbohydrate kinase FGGY N-terminal" evidence="4">
    <location>
        <begin position="2"/>
        <end position="245"/>
    </location>
</feature>
<keyword evidence="2" id="KW-0808">Transferase</keyword>
<keyword evidence="7" id="KW-1185">Reference proteome</keyword>
<dbReference type="SUPFAM" id="SSF53067">
    <property type="entry name" value="Actin-like ATPase domain"/>
    <property type="match status" value="2"/>
</dbReference>
<accession>A0A3N0EAW6</accession>
<dbReference type="GO" id="GO:0005975">
    <property type="term" value="P:carbohydrate metabolic process"/>
    <property type="evidence" value="ECO:0007669"/>
    <property type="project" value="InterPro"/>
</dbReference>
<dbReference type="EMBL" id="RJTM01000093">
    <property type="protein sequence ID" value="RNL84924.1"/>
    <property type="molecule type" value="Genomic_DNA"/>
</dbReference>